<dbReference type="AlphaFoldDB" id="X1M1W1"/>
<proteinExistence type="predicted"/>
<sequence length="90" mass="10524">MLTHAIDFAYDSMYMPLDYDAVLRNKNIRYESTGATTYKTNIVLNSINETWWAWPQYDSWRKVQYPRAGDENAGGVPRALRKAMKGEFRP</sequence>
<comment type="caution">
    <text evidence="1">The sequence shown here is derived from an EMBL/GenBank/DDBJ whole genome shotgun (WGS) entry which is preliminary data.</text>
</comment>
<organism evidence="1">
    <name type="scientific">marine sediment metagenome</name>
    <dbReference type="NCBI Taxonomy" id="412755"/>
    <lineage>
        <taxon>unclassified sequences</taxon>
        <taxon>metagenomes</taxon>
        <taxon>ecological metagenomes</taxon>
    </lineage>
</organism>
<dbReference type="EMBL" id="BARV01001813">
    <property type="protein sequence ID" value="GAI00389.1"/>
    <property type="molecule type" value="Genomic_DNA"/>
</dbReference>
<evidence type="ECO:0000313" key="1">
    <source>
        <dbReference type="EMBL" id="GAI00389.1"/>
    </source>
</evidence>
<protein>
    <submittedName>
        <fullName evidence="1">Uncharacterized protein</fullName>
    </submittedName>
</protein>
<gene>
    <name evidence="1" type="ORF">S06H3_05006</name>
</gene>
<feature type="non-terminal residue" evidence="1">
    <location>
        <position position="90"/>
    </location>
</feature>
<reference evidence="1" key="1">
    <citation type="journal article" date="2014" name="Front. Microbiol.">
        <title>High frequency of phylogenetically diverse reductive dehalogenase-homologous genes in deep subseafloor sedimentary metagenomes.</title>
        <authorList>
            <person name="Kawai M."/>
            <person name="Futagami T."/>
            <person name="Toyoda A."/>
            <person name="Takaki Y."/>
            <person name="Nishi S."/>
            <person name="Hori S."/>
            <person name="Arai W."/>
            <person name="Tsubouchi T."/>
            <person name="Morono Y."/>
            <person name="Uchiyama I."/>
            <person name="Ito T."/>
            <person name="Fujiyama A."/>
            <person name="Inagaki F."/>
            <person name="Takami H."/>
        </authorList>
    </citation>
    <scope>NUCLEOTIDE SEQUENCE</scope>
    <source>
        <strain evidence="1">Expedition CK06-06</strain>
    </source>
</reference>
<name>X1M1W1_9ZZZZ</name>
<accession>X1M1W1</accession>